<keyword evidence="1" id="KW-0285">Flavoprotein</keyword>
<dbReference type="Gene3D" id="3.40.50.360">
    <property type="match status" value="1"/>
</dbReference>
<gene>
    <name evidence="4" type="ORF">EOE65_00475</name>
</gene>
<dbReference type="GO" id="GO:0050667">
    <property type="term" value="P:homocysteine metabolic process"/>
    <property type="evidence" value="ECO:0007669"/>
    <property type="project" value="TreeGrafter"/>
</dbReference>
<dbReference type="GO" id="GO:0005829">
    <property type="term" value="C:cytosol"/>
    <property type="evidence" value="ECO:0007669"/>
    <property type="project" value="TreeGrafter"/>
</dbReference>
<dbReference type="InterPro" id="IPR008254">
    <property type="entry name" value="Flavodoxin/NO_synth"/>
</dbReference>
<dbReference type="EMBL" id="SACQ01000001">
    <property type="protein sequence ID" value="RVU32163.1"/>
    <property type="molecule type" value="Genomic_DNA"/>
</dbReference>
<evidence type="ECO:0000256" key="2">
    <source>
        <dbReference type="ARBA" id="ARBA00022643"/>
    </source>
</evidence>
<evidence type="ECO:0000313" key="5">
    <source>
        <dbReference type="Proteomes" id="UP000282818"/>
    </source>
</evidence>
<dbReference type="RefSeq" id="WP_127692332.1">
    <property type="nucleotide sequence ID" value="NZ_SACQ01000001.1"/>
</dbReference>
<organism evidence="4 5">
    <name type="scientific">Neptunomonas marina</name>
    <dbReference type="NCBI Taxonomy" id="1815562"/>
    <lineage>
        <taxon>Bacteria</taxon>
        <taxon>Pseudomonadati</taxon>
        <taxon>Pseudomonadota</taxon>
        <taxon>Gammaproteobacteria</taxon>
        <taxon>Oceanospirillales</taxon>
        <taxon>Oceanospirillaceae</taxon>
        <taxon>Neptunomonas</taxon>
    </lineage>
</organism>
<protein>
    <recommendedName>
        <fullName evidence="3">Flavodoxin-like domain-containing protein</fullName>
    </recommendedName>
</protein>
<name>A0A437QCQ1_9GAMM</name>
<dbReference type="GO" id="GO:0030586">
    <property type="term" value="F:[methionine synthase] reductase (NADPH) activity"/>
    <property type="evidence" value="ECO:0007669"/>
    <property type="project" value="TreeGrafter"/>
</dbReference>
<dbReference type="SUPFAM" id="SSF52218">
    <property type="entry name" value="Flavoproteins"/>
    <property type="match status" value="1"/>
</dbReference>
<dbReference type="InterPro" id="IPR029039">
    <property type="entry name" value="Flavoprotein-like_sf"/>
</dbReference>
<proteinExistence type="predicted"/>
<dbReference type="Proteomes" id="UP000282818">
    <property type="component" value="Unassembled WGS sequence"/>
</dbReference>
<dbReference type="AlphaFoldDB" id="A0A437QCQ1"/>
<accession>A0A437QCQ1</accession>
<dbReference type="GO" id="GO:0010181">
    <property type="term" value="F:FMN binding"/>
    <property type="evidence" value="ECO:0007669"/>
    <property type="project" value="InterPro"/>
</dbReference>
<evidence type="ECO:0000313" key="4">
    <source>
        <dbReference type="EMBL" id="RVU32163.1"/>
    </source>
</evidence>
<evidence type="ECO:0000256" key="1">
    <source>
        <dbReference type="ARBA" id="ARBA00022630"/>
    </source>
</evidence>
<keyword evidence="5" id="KW-1185">Reference proteome</keyword>
<sequence length="148" mass="16047">MATFTVIYGSTYGSAKTAALDICDELTALGHDAKCLHSPTAESVTDSAVDCLVVTCATIGMGEIPSNLMPLFCELKDTLPQCEGQRYAMVAFGDSSYETFIEAPLQLEELLHDMQMKPAIERLVIDAAEVSDPEELIIPWVNSLLDTL</sequence>
<keyword evidence="2" id="KW-0288">FMN</keyword>
<dbReference type="Pfam" id="PF00258">
    <property type="entry name" value="Flavodoxin_1"/>
    <property type="match status" value="1"/>
</dbReference>
<dbReference type="PANTHER" id="PTHR19384:SF84">
    <property type="entry name" value="METHIONINE SYNTHASE REDUCTASE"/>
    <property type="match status" value="1"/>
</dbReference>
<reference evidence="4 5" key="1">
    <citation type="submission" date="2019-01" db="EMBL/GenBank/DDBJ databases">
        <authorList>
            <person name="Chen W.-M."/>
        </authorList>
    </citation>
    <scope>NUCLEOTIDE SEQUENCE [LARGE SCALE GENOMIC DNA]</scope>
    <source>
        <strain evidence="4 5">HPM-16</strain>
    </source>
</reference>
<evidence type="ECO:0000259" key="3">
    <source>
        <dbReference type="PROSITE" id="PS50902"/>
    </source>
</evidence>
<feature type="domain" description="Flavodoxin-like" evidence="3">
    <location>
        <begin position="4"/>
        <end position="145"/>
    </location>
</feature>
<dbReference type="GO" id="GO:0050660">
    <property type="term" value="F:flavin adenine dinucleotide binding"/>
    <property type="evidence" value="ECO:0007669"/>
    <property type="project" value="TreeGrafter"/>
</dbReference>
<dbReference type="PANTHER" id="PTHR19384">
    <property type="entry name" value="NITRIC OXIDE SYNTHASE-RELATED"/>
    <property type="match status" value="1"/>
</dbReference>
<dbReference type="GO" id="GO:0009086">
    <property type="term" value="P:methionine biosynthetic process"/>
    <property type="evidence" value="ECO:0007669"/>
    <property type="project" value="TreeGrafter"/>
</dbReference>
<dbReference type="PROSITE" id="PS50902">
    <property type="entry name" value="FLAVODOXIN_LIKE"/>
    <property type="match status" value="1"/>
</dbReference>
<comment type="caution">
    <text evidence="4">The sequence shown here is derived from an EMBL/GenBank/DDBJ whole genome shotgun (WGS) entry which is preliminary data.</text>
</comment>